<keyword evidence="3" id="KW-1185">Reference proteome</keyword>
<reference evidence="2 3" key="1">
    <citation type="submission" date="2021-03" db="EMBL/GenBank/DDBJ databases">
        <title>Sequencing the genomes of 1000 actinobacteria strains.</title>
        <authorList>
            <person name="Klenk H.-P."/>
        </authorList>
    </citation>
    <scope>NUCLEOTIDE SEQUENCE [LARGE SCALE GENOMIC DNA]</scope>
    <source>
        <strain evidence="2 3">DSM 24221</strain>
    </source>
</reference>
<dbReference type="InterPro" id="IPR051927">
    <property type="entry name" value="Zn_Chap_cDPG_Synth"/>
</dbReference>
<dbReference type="EMBL" id="JAGIOL010000001">
    <property type="protein sequence ID" value="MBP2437700.1"/>
    <property type="molecule type" value="Genomic_DNA"/>
</dbReference>
<evidence type="ECO:0000313" key="3">
    <source>
        <dbReference type="Proteomes" id="UP001519362"/>
    </source>
</evidence>
<dbReference type="Proteomes" id="UP001519362">
    <property type="component" value="Unassembled WGS sequence"/>
</dbReference>
<feature type="domain" description="CobW C-terminal" evidence="1">
    <location>
        <begin position="92"/>
        <end position="232"/>
    </location>
</feature>
<dbReference type="PANTHER" id="PTHR43603:SF1">
    <property type="entry name" value="ZINC-REGULATED GTPASE METALLOPROTEIN ACTIVATOR 1"/>
    <property type="match status" value="1"/>
</dbReference>
<evidence type="ECO:0000313" key="2">
    <source>
        <dbReference type="EMBL" id="MBP2437700.1"/>
    </source>
</evidence>
<dbReference type="RefSeq" id="WP_165133277.1">
    <property type="nucleotide sequence ID" value="NZ_CP049253.1"/>
</dbReference>
<dbReference type="Pfam" id="PF07683">
    <property type="entry name" value="CobW_C"/>
    <property type="match status" value="1"/>
</dbReference>
<dbReference type="SMART" id="SM00833">
    <property type="entry name" value="CobW_C"/>
    <property type="match status" value="1"/>
</dbReference>
<accession>A0ABS4ZL71</accession>
<dbReference type="InterPro" id="IPR011629">
    <property type="entry name" value="CobW-like_C"/>
</dbReference>
<organism evidence="2 3">
    <name type="scientific">Microbacterium amylolyticum</name>
    <dbReference type="NCBI Taxonomy" id="936337"/>
    <lineage>
        <taxon>Bacteria</taxon>
        <taxon>Bacillati</taxon>
        <taxon>Actinomycetota</taxon>
        <taxon>Actinomycetes</taxon>
        <taxon>Micrococcales</taxon>
        <taxon>Microbacteriaceae</taxon>
        <taxon>Microbacterium</taxon>
    </lineage>
</organism>
<comment type="caution">
    <text evidence="2">The sequence shown here is derived from an EMBL/GenBank/DDBJ whole genome shotgun (WGS) entry which is preliminary data.</text>
</comment>
<evidence type="ECO:0000259" key="1">
    <source>
        <dbReference type="SMART" id="SM00833"/>
    </source>
</evidence>
<dbReference type="SUPFAM" id="SSF90002">
    <property type="entry name" value="Hypothetical protein YjiA, C-terminal domain"/>
    <property type="match status" value="1"/>
</dbReference>
<name>A0ABS4ZL71_9MICO</name>
<protein>
    <submittedName>
        <fullName evidence="2">G3E family GTPase</fullName>
    </submittedName>
</protein>
<sequence>MPRGFESLVVEQCLFASQILLTKVDKLTEVELLRVAAAVSDINPSVAIDGIHYGHMAFERIAAMPEYDYHRVEVLSRELEAMDDERGTQDGIASLVIDDPRPLHPARLHRLFTTALPQQCYRSKGFFWLPSRDDRVLAWSQAAGQIGLEAIGYWKAGVLGEARPNRAQRRAAQKAGDRIVAGGGRLTQLEREVLVERMKDLDPRFGDRRTQLTLIGERAETELFRDLLMDCFCTEQEILRWQKGGSFDDPWPTATLELQATE</sequence>
<gene>
    <name evidence="2" type="ORF">JOF34_002286</name>
</gene>
<proteinExistence type="predicted"/>
<dbReference type="PANTHER" id="PTHR43603">
    <property type="entry name" value="COBW DOMAIN-CONTAINING PROTEIN DDB_G0274527"/>
    <property type="match status" value="1"/>
</dbReference>